<dbReference type="Proteomes" id="UP001159363">
    <property type="component" value="Chromosome 7"/>
</dbReference>
<feature type="region of interest" description="Disordered" evidence="1">
    <location>
        <begin position="260"/>
        <end position="293"/>
    </location>
</feature>
<reference evidence="2 3" key="1">
    <citation type="submission" date="2023-02" db="EMBL/GenBank/DDBJ databases">
        <title>LHISI_Scaffold_Assembly.</title>
        <authorList>
            <person name="Stuart O.P."/>
            <person name="Cleave R."/>
            <person name="Magrath M.J.L."/>
            <person name="Mikheyev A.S."/>
        </authorList>
    </citation>
    <scope>NUCLEOTIDE SEQUENCE [LARGE SCALE GENOMIC DNA]</scope>
    <source>
        <strain evidence="2">Daus_M_001</strain>
        <tissue evidence="2">Leg muscle</tissue>
    </source>
</reference>
<protein>
    <submittedName>
        <fullName evidence="2">Uncharacterized protein</fullName>
    </submittedName>
</protein>
<keyword evidence="3" id="KW-1185">Reference proteome</keyword>
<feature type="compositionally biased region" description="Polar residues" evidence="1">
    <location>
        <begin position="727"/>
        <end position="748"/>
    </location>
</feature>
<evidence type="ECO:0000256" key="1">
    <source>
        <dbReference type="SAM" id="MobiDB-lite"/>
    </source>
</evidence>
<sequence>MGWGPMFQHRTAFLPSAPSKSTWIGFVVRTLFIQSSKAGLSRIYNSPSRPSVSQPSDLRPNFVHPSQYVTRSWWANGRRSDNVDGLCGAREAAGGRRKLTHTATGENPQQAAGRLTTIGREEQGEFPLDDVSGAAHVPCRRACELALSSSALYLPTRTHFRGSIGGCFDTGRAGRDLGSKWAAGETKRGSRLFPQRREMRNCWGVSGPPAVHATRHNASAGPCGRGCLAGHALPTLQRRQSFSSAAASPTRVIEVNVERRRNRGAGEREIPEKTRRPTASSGTIPTCENPVTRPGIELGSPWWEVSVLTAKPPWPCLGVNSSVFGSHKAGETQGGAPLCRGRANIPAHLGGSKAPWPWSGWAPRDPNGEGRESLRLPGESDTSSGTPPPTSRHSAGAGNWFLGPSRHWTRSPTAAQTNSTARPRRLHRAGDNRVSGRTPYAYKEGIYRMWESCRTMPLVGGFFRGTPISPALSFPALLHTSITFIGSQDLDRLLMDPKNSTRCVESVYCWSVNSNRHIENGRGCGFRRVVVCSSVLCDSGIRVQVVGGEIHVSVRCFPTRAGDGIELENLNTDEFIRHGATVAGRLAYSPPTKAIRVKYPAGSLRIFACGNCARRCRWSAGFLGDFPNSPPFHFDATPYSPQSPSSALKTSIMAGPWRRAARVWTNYGRRAATRRAIIVHVEASARMAQTDSGPALSLALHLHLQRLRAQEWGGGEGNHLYTGTGRCENTSRQHSASKETIQNEIWNE</sequence>
<evidence type="ECO:0000313" key="3">
    <source>
        <dbReference type="Proteomes" id="UP001159363"/>
    </source>
</evidence>
<feature type="compositionally biased region" description="Polar residues" evidence="1">
    <location>
        <begin position="410"/>
        <end position="421"/>
    </location>
</feature>
<feature type="compositionally biased region" description="Basic and acidic residues" evidence="1">
    <location>
        <begin position="260"/>
        <end position="275"/>
    </location>
</feature>
<evidence type="ECO:0000313" key="2">
    <source>
        <dbReference type="EMBL" id="KAJ8877108.1"/>
    </source>
</evidence>
<accession>A0ABQ9GYJ2</accession>
<name>A0ABQ9GYJ2_9NEOP</name>
<dbReference type="EMBL" id="JARBHB010000008">
    <property type="protein sequence ID" value="KAJ8877108.1"/>
    <property type="molecule type" value="Genomic_DNA"/>
</dbReference>
<proteinExistence type="predicted"/>
<gene>
    <name evidence="2" type="ORF">PR048_021560</name>
</gene>
<feature type="region of interest" description="Disordered" evidence="1">
    <location>
        <begin position="349"/>
        <end position="433"/>
    </location>
</feature>
<organism evidence="2 3">
    <name type="scientific">Dryococelus australis</name>
    <dbReference type="NCBI Taxonomy" id="614101"/>
    <lineage>
        <taxon>Eukaryota</taxon>
        <taxon>Metazoa</taxon>
        <taxon>Ecdysozoa</taxon>
        <taxon>Arthropoda</taxon>
        <taxon>Hexapoda</taxon>
        <taxon>Insecta</taxon>
        <taxon>Pterygota</taxon>
        <taxon>Neoptera</taxon>
        <taxon>Polyneoptera</taxon>
        <taxon>Phasmatodea</taxon>
        <taxon>Verophasmatodea</taxon>
        <taxon>Anareolatae</taxon>
        <taxon>Phasmatidae</taxon>
        <taxon>Eurycanthinae</taxon>
        <taxon>Dryococelus</taxon>
    </lineage>
</organism>
<comment type="caution">
    <text evidence="2">The sequence shown here is derived from an EMBL/GenBank/DDBJ whole genome shotgun (WGS) entry which is preliminary data.</text>
</comment>
<feature type="compositionally biased region" description="Polar residues" evidence="1">
    <location>
        <begin position="277"/>
        <end position="286"/>
    </location>
</feature>
<feature type="region of interest" description="Disordered" evidence="1">
    <location>
        <begin position="725"/>
        <end position="748"/>
    </location>
</feature>